<feature type="compositionally biased region" description="Polar residues" evidence="1">
    <location>
        <begin position="126"/>
        <end position="152"/>
    </location>
</feature>
<dbReference type="AlphaFoldDB" id="A0A2T7A6X3"/>
<proteinExistence type="predicted"/>
<evidence type="ECO:0000313" key="2">
    <source>
        <dbReference type="EMBL" id="PUU83460.1"/>
    </source>
</evidence>
<gene>
    <name evidence="2" type="ORF">B9Z19DRAFT_1060942</name>
</gene>
<name>A0A2T7A6X3_TUBBO</name>
<feature type="region of interest" description="Disordered" evidence="1">
    <location>
        <begin position="1"/>
        <end position="200"/>
    </location>
</feature>
<organism evidence="2 3">
    <name type="scientific">Tuber borchii</name>
    <name type="common">White truffle</name>
    <dbReference type="NCBI Taxonomy" id="42251"/>
    <lineage>
        <taxon>Eukaryota</taxon>
        <taxon>Fungi</taxon>
        <taxon>Dikarya</taxon>
        <taxon>Ascomycota</taxon>
        <taxon>Pezizomycotina</taxon>
        <taxon>Pezizomycetes</taxon>
        <taxon>Pezizales</taxon>
        <taxon>Tuberaceae</taxon>
        <taxon>Tuber</taxon>
    </lineage>
</organism>
<reference evidence="2 3" key="1">
    <citation type="submission" date="2017-04" db="EMBL/GenBank/DDBJ databases">
        <title>Draft genome sequence of Tuber borchii Vittad., a whitish edible truffle.</title>
        <authorList>
            <consortium name="DOE Joint Genome Institute"/>
            <person name="Murat C."/>
            <person name="Kuo A."/>
            <person name="Barry K.W."/>
            <person name="Clum A."/>
            <person name="Dockter R.B."/>
            <person name="Fauchery L."/>
            <person name="Iotti M."/>
            <person name="Kohler A."/>
            <person name="Labutti K."/>
            <person name="Lindquist E.A."/>
            <person name="Lipzen A."/>
            <person name="Ohm R.A."/>
            <person name="Wang M."/>
            <person name="Grigoriev I.V."/>
            <person name="Zambonelli A."/>
            <person name="Martin F.M."/>
        </authorList>
    </citation>
    <scope>NUCLEOTIDE SEQUENCE [LARGE SCALE GENOMIC DNA]</scope>
    <source>
        <strain evidence="2 3">Tbo3840</strain>
    </source>
</reference>
<dbReference type="Proteomes" id="UP000244722">
    <property type="component" value="Unassembled WGS sequence"/>
</dbReference>
<evidence type="ECO:0000313" key="3">
    <source>
        <dbReference type="Proteomes" id="UP000244722"/>
    </source>
</evidence>
<accession>A0A2T7A6X3</accession>
<dbReference type="OrthoDB" id="5348653at2759"/>
<dbReference type="EMBL" id="NESQ01000011">
    <property type="protein sequence ID" value="PUU83460.1"/>
    <property type="molecule type" value="Genomic_DNA"/>
</dbReference>
<keyword evidence="3" id="KW-1185">Reference proteome</keyword>
<feature type="compositionally biased region" description="Low complexity" evidence="1">
    <location>
        <begin position="72"/>
        <end position="86"/>
    </location>
</feature>
<evidence type="ECO:0000256" key="1">
    <source>
        <dbReference type="SAM" id="MobiDB-lite"/>
    </source>
</evidence>
<feature type="compositionally biased region" description="Basic and acidic residues" evidence="1">
    <location>
        <begin position="14"/>
        <end position="32"/>
    </location>
</feature>
<comment type="caution">
    <text evidence="2">The sequence shown here is derived from an EMBL/GenBank/DDBJ whole genome shotgun (WGS) entry which is preliminary data.</text>
</comment>
<protein>
    <submittedName>
        <fullName evidence="2">Uncharacterized protein</fullName>
    </submittedName>
</protein>
<feature type="compositionally biased region" description="Polar residues" evidence="1">
    <location>
        <begin position="53"/>
        <end position="71"/>
    </location>
</feature>
<sequence length="220" mass="24528">MSYNHGGYDNEDGFNGRDRPQKEILFRPETMREILSNAAQTGSHDLGPELMASINSHSNPNPQRSSSYSQGNRQSPPRSSASRQNSGLTHTPPRDSNYGSSIETYRDGNGDLVQASKNGEDLPLRVQTNDPEWNSLSRGPPSRTNTGHSTYRNAEGDYVSEHRGGNLPVTTHGYHHSPPPSEGRRSPPIYETRDREGNRVQQYDGDSENLAVRAHHVWHD</sequence>